<proteinExistence type="predicted"/>
<organism evidence="2 3">
    <name type="scientific">Comamonas denitrificans</name>
    <dbReference type="NCBI Taxonomy" id="117506"/>
    <lineage>
        <taxon>Bacteria</taxon>
        <taxon>Pseudomonadati</taxon>
        <taxon>Pseudomonadota</taxon>
        <taxon>Betaproteobacteria</taxon>
        <taxon>Burkholderiales</taxon>
        <taxon>Comamonadaceae</taxon>
        <taxon>Comamonas</taxon>
    </lineage>
</organism>
<dbReference type="InterPro" id="IPR021249">
    <property type="entry name" value="DUF2788"/>
</dbReference>
<feature type="transmembrane region" description="Helical" evidence="1">
    <location>
        <begin position="23"/>
        <end position="44"/>
    </location>
</feature>
<sequence>MQWQWNKGCTVFGMTEEQFSEFFSTYGVGALILFMVFIIGNLAWQSKAGKFGTFVLFLGLAVGFLGFIAKYVIQWYLENHM</sequence>
<protein>
    <submittedName>
        <fullName evidence="2">DUF2788 domain-containing protein</fullName>
    </submittedName>
</protein>
<keyword evidence="3" id="KW-1185">Reference proteome</keyword>
<dbReference type="EMBL" id="JAFNME010000008">
    <property type="protein sequence ID" value="MBO1249216.1"/>
    <property type="molecule type" value="Genomic_DNA"/>
</dbReference>
<gene>
    <name evidence="2" type="ORF">J1777_05095</name>
</gene>
<keyword evidence="1" id="KW-1133">Transmembrane helix</keyword>
<dbReference type="Pfam" id="PF10981">
    <property type="entry name" value="DUF2788"/>
    <property type="match status" value="1"/>
</dbReference>
<keyword evidence="1" id="KW-0472">Membrane</keyword>
<keyword evidence="1" id="KW-0812">Transmembrane</keyword>
<evidence type="ECO:0000256" key="1">
    <source>
        <dbReference type="SAM" id="Phobius"/>
    </source>
</evidence>
<evidence type="ECO:0000313" key="3">
    <source>
        <dbReference type="Proteomes" id="UP000664731"/>
    </source>
</evidence>
<evidence type="ECO:0000313" key="2">
    <source>
        <dbReference type="EMBL" id="MBO1249216.1"/>
    </source>
</evidence>
<reference evidence="2" key="1">
    <citation type="submission" date="2021-03" db="EMBL/GenBank/DDBJ databases">
        <title>Comamonas denitrificans.</title>
        <authorList>
            <person name="Finster K."/>
        </authorList>
    </citation>
    <scope>NUCLEOTIDE SEQUENCE</scope>
    <source>
        <strain evidence="2">MM2021_4</strain>
    </source>
</reference>
<name>A0A939GXN5_9BURK</name>
<feature type="transmembrane region" description="Helical" evidence="1">
    <location>
        <begin position="51"/>
        <end position="73"/>
    </location>
</feature>
<dbReference type="Proteomes" id="UP000664731">
    <property type="component" value="Unassembled WGS sequence"/>
</dbReference>
<accession>A0A939GXN5</accession>
<comment type="caution">
    <text evidence="2">The sequence shown here is derived from an EMBL/GenBank/DDBJ whole genome shotgun (WGS) entry which is preliminary data.</text>
</comment>
<dbReference type="AlphaFoldDB" id="A0A939GXN5"/>